<name>A0A7R9FSE7_9CRUS</name>
<reference evidence="1" key="1">
    <citation type="submission" date="2020-11" db="EMBL/GenBank/DDBJ databases">
        <authorList>
            <person name="Tran Van P."/>
        </authorList>
    </citation>
    <scope>NUCLEOTIDE SEQUENCE</scope>
</reference>
<dbReference type="EMBL" id="CAJPEV010005649">
    <property type="protein sequence ID" value="CAG0903370.1"/>
    <property type="molecule type" value="Genomic_DNA"/>
</dbReference>
<proteinExistence type="predicted"/>
<protein>
    <submittedName>
        <fullName evidence="1">Uncharacterized protein</fullName>
    </submittedName>
</protein>
<organism evidence="1">
    <name type="scientific">Darwinula stevensoni</name>
    <dbReference type="NCBI Taxonomy" id="69355"/>
    <lineage>
        <taxon>Eukaryota</taxon>
        <taxon>Metazoa</taxon>
        <taxon>Ecdysozoa</taxon>
        <taxon>Arthropoda</taxon>
        <taxon>Crustacea</taxon>
        <taxon>Oligostraca</taxon>
        <taxon>Ostracoda</taxon>
        <taxon>Podocopa</taxon>
        <taxon>Podocopida</taxon>
        <taxon>Darwinulocopina</taxon>
        <taxon>Darwinuloidea</taxon>
        <taxon>Darwinulidae</taxon>
        <taxon>Darwinula</taxon>
    </lineage>
</organism>
<accession>A0A7R9FSE7</accession>
<dbReference type="AlphaFoldDB" id="A0A7R9FSE7"/>
<sequence>MPSCSNSSGSTDRCSSPAHASIGFLTQARTQARTRKYFLGTGPFCESTLKQETQHLQAYRKFLPSSYHPGGTKFRLCIGYGSPDSNFSIASGSTDRSLSL</sequence>
<evidence type="ECO:0000313" key="2">
    <source>
        <dbReference type="Proteomes" id="UP000677054"/>
    </source>
</evidence>
<dbReference type="EMBL" id="LR905166">
    <property type="protein sequence ID" value="CAD7253320.1"/>
    <property type="molecule type" value="Genomic_DNA"/>
</dbReference>
<evidence type="ECO:0000313" key="1">
    <source>
        <dbReference type="EMBL" id="CAD7253320.1"/>
    </source>
</evidence>
<gene>
    <name evidence="1" type="ORF">DSTB1V02_LOCUS13070</name>
</gene>
<keyword evidence="2" id="KW-1185">Reference proteome</keyword>
<dbReference type="Proteomes" id="UP000677054">
    <property type="component" value="Unassembled WGS sequence"/>
</dbReference>